<dbReference type="Pfam" id="PF00106">
    <property type="entry name" value="adh_short"/>
    <property type="match status" value="1"/>
</dbReference>
<evidence type="ECO:0000256" key="3">
    <source>
        <dbReference type="ARBA" id="ARBA00023002"/>
    </source>
</evidence>
<organism evidence="5 6">
    <name type="scientific">Candidatus Endobugula sertula</name>
    <name type="common">Bugula neritina bacterial symbiont</name>
    <dbReference type="NCBI Taxonomy" id="62101"/>
    <lineage>
        <taxon>Bacteria</taxon>
        <taxon>Pseudomonadati</taxon>
        <taxon>Pseudomonadota</taxon>
        <taxon>Gammaproteobacteria</taxon>
        <taxon>Cellvibrionales</taxon>
        <taxon>Cellvibrionaceae</taxon>
        <taxon>Candidatus Endobugula</taxon>
    </lineage>
</organism>
<dbReference type="SMART" id="SM00822">
    <property type="entry name" value="PKS_KR"/>
    <property type="match status" value="1"/>
</dbReference>
<evidence type="ECO:0000256" key="2">
    <source>
        <dbReference type="ARBA" id="ARBA00022857"/>
    </source>
</evidence>
<protein>
    <submittedName>
        <fullName evidence="5">Short-chain dehydrogenase</fullName>
    </submittedName>
</protein>
<keyword evidence="2" id="KW-0521">NADP</keyword>
<dbReference type="STRING" id="62101.AB835_14065"/>
<dbReference type="GO" id="GO:0016616">
    <property type="term" value="F:oxidoreductase activity, acting on the CH-OH group of donors, NAD or NADP as acceptor"/>
    <property type="evidence" value="ECO:0007669"/>
    <property type="project" value="UniProtKB-ARBA"/>
</dbReference>
<evidence type="ECO:0000256" key="1">
    <source>
        <dbReference type="ARBA" id="ARBA00006484"/>
    </source>
</evidence>
<dbReference type="Gene3D" id="3.40.50.720">
    <property type="entry name" value="NAD(P)-binding Rossmann-like Domain"/>
    <property type="match status" value="1"/>
</dbReference>
<gene>
    <name evidence="5" type="ORF">AB835_14065</name>
</gene>
<name>A0A1D2QLK6_9GAMM</name>
<feature type="domain" description="Ketoreductase" evidence="4">
    <location>
        <begin position="5"/>
        <end position="186"/>
    </location>
</feature>
<sequence>MADSKVLLITGASSGIGAETAREAVKSGWKVALAARREEKLQALSDELGGLGKALPVVCDVTSWDAQKSMVAKTINYFGGMDAVFANAGIVGIPGGYSDSDPEQWKEMVLTNVYGVGLTLRASLEELKRKKGHVLITSSAAARLTIPGSMYCATKWAVSAIGSTLREELKGTGVRSTVIEPGMVDTRFADHPRPNCLNVKDIARTVMFALSQPPSVNVHVMTTYPIHSDF</sequence>
<dbReference type="FunFam" id="3.40.50.720:FF:000047">
    <property type="entry name" value="NADP-dependent L-serine/L-allo-threonine dehydrogenase"/>
    <property type="match status" value="1"/>
</dbReference>
<reference evidence="5 6" key="1">
    <citation type="journal article" date="2016" name="Appl. Environ. Microbiol.">
        <title>Lack of Overt Genome Reduction in the Bryostatin-Producing Bryozoan Symbiont "Candidatus Endobugula sertula".</title>
        <authorList>
            <person name="Miller I.J."/>
            <person name="Vanee N."/>
            <person name="Fong S.S."/>
            <person name="Lim-Fong G.E."/>
            <person name="Kwan J.C."/>
        </authorList>
    </citation>
    <scope>NUCLEOTIDE SEQUENCE [LARGE SCALE GENOMIC DNA]</scope>
    <source>
        <strain evidence="5">AB1-4</strain>
    </source>
</reference>
<dbReference type="InterPro" id="IPR036291">
    <property type="entry name" value="NAD(P)-bd_dom_sf"/>
</dbReference>
<dbReference type="PANTHER" id="PTHR43391:SF14">
    <property type="entry name" value="DEHYDROGENASE_REDUCTASE SDR FAMILY PROTEIN 7-LIKE"/>
    <property type="match status" value="1"/>
</dbReference>
<dbReference type="InterPro" id="IPR002347">
    <property type="entry name" value="SDR_fam"/>
</dbReference>
<dbReference type="PROSITE" id="PS00061">
    <property type="entry name" value="ADH_SHORT"/>
    <property type="match status" value="1"/>
</dbReference>
<dbReference type="Proteomes" id="UP000242502">
    <property type="component" value="Unassembled WGS sequence"/>
</dbReference>
<evidence type="ECO:0000313" key="6">
    <source>
        <dbReference type="Proteomes" id="UP000242502"/>
    </source>
</evidence>
<dbReference type="EMBL" id="MDLC01000078">
    <property type="protein sequence ID" value="ODS22458.1"/>
    <property type="molecule type" value="Genomic_DNA"/>
</dbReference>
<proteinExistence type="inferred from homology"/>
<dbReference type="InterPro" id="IPR057326">
    <property type="entry name" value="KR_dom"/>
</dbReference>
<comment type="caution">
    <text evidence="5">The sequence shown here is derived from an EMBL/GenBank/DDBJ whole genome shotgun (WGS) entry which is preliminary data.</text>
</comment>
<dbReference type="AlphaFoldDB" id="A0A1D2QLK6"/>
<accession>A0A1D2QLK6</accession>
<comment type="similarity">
    <text evidence="1">Belongs to the short-chain dehydrogenases/reductases (SDR) family.</text>
</comment>
<evidence type="ECO:0000313" key="5">
    <source>
        <dbReference type="EMBL" id="ODS22458.1"/>
    </source>
</evidence>
<keyword evidence="3" id="KW-0560">Oxidoreductase</keyword>
<dbReference type="InterPro" id="IPR020904">
    <property type="entry name" value="Sc_DH/Rdtase_CS"/>
</dbReference>
<dbReference type="SUPFAM" id="SSF51735">
    <property type="entry name" value="NAD(P)-binding Rossmann-fold domains"/>
    <property type="match status" value="1"/>
</dbReference>
<dbReference type="PANTHER" id="PTHR43391">
    <property type="entry name" value="RETINOL DEHYDROGENASE-RELATED"/>
    <property type="match status" value="1"/>
</dbReference>
<dbReference type="PRINTS" id="PR00081">
    <property type="entry name" value="GDHRDH"/>
</dbReference>
<evidence type="ECO:0000259" key="4">
    <source>
        <dbReference type="SMART" id="SM00822"/>
    </source>
</evidence>